<feature type="region of interest" description="Disordered" evidence="1">
    <location>
        <begin position="1"/>
        <end position="20"/>
    </location>
</feature>
<feature type="non-terminal residue" evidence="2">
    <location>
        <position position="66"/>
    </location>
</feature>
<dbReference type="HOGENOM" id="CLU_2838011_0_0_1"/>
<proteinExistence type="predicted"/>
<dbReference type="EMBL" id="KN818312">
    <property type="protein sequence ID" value="KIL59664.1"/>
    <property type="molecule type" value="Genomic_DNA"/>
</dbReference>
<dbReference type="Proteomes" id="UP000054549">
    <property type="component" value="Unassembled WGS sequence"/>
</dbReference>
<evidence type="ECO:0000313" key="3">
    <source>
        <dbReference type="Proteomes" id="UP000054549"/>
    </source>
</evidence>
<name>A0A0C2SZS6_AMAMK</name>
<keyword evidence="3" id="KW-1185">Reference proteome</keyword>
<sequence length="66" mass="7598">MAVWQELTHPKQSHNKDWGSGAVFPIAKAKDAMHMEAKKVDQTCPPNLMCSELQHMCRHFDVRVHN</sequence>
<accession>A0A0C2SZS6</accession>
<gene>
    <name evidence="2" type="ORF">M378DRAFT_169061</name>
</gene>
<organism evidence="2 3">
    <name type="scientific">Amanita muscaria (strain Koide BX008)</name>
    <dbReference type="NCBI Taxonomy" id="946122"/>
    <lineage>
        <taxon>Eukaryota</taxon>
        <taxon>Fungi</taxon>
        <taxon>Dikarya</taxon>
        <taxon>Basidiomycota</taxon>
        <taxon>Agaricomycotina</taxon>
        <taxon>Agaricomycetes</taxon>
        <taxon>Agaricomycetidae</taxon>
        <taxon>Agaricales</taxon>
        <taxon>Pluteineae</taxon>
        <taxon>Amanitaceae</taxon>
        <taxon>Amanita</taxon>
    </lineage>
</organism>
<dbReference type="AlphaFoldDB" id="A0A0C2SZS6"/>
<dbReference type="InParanoid" id="A0A0C2SZS6"/>
<evidence type="ECO:0000313" key="2">
    <source>
        <dbReference type="EMBL" id="KIL59664.1"/>
    </source>
</evidence>
<reference evidence="2 3" key="1">
    <citation type="submission" date="2014-04" db="EMBL/GenBank/DDBJ databases">
        <title>Evolutionary Origins and Diversification of the Mycorrhizal Mutualists.</title>
        <authorList>
            <consortium name="DOE Joint Genome Institute"/>
            <consortium name="Mycorrhizal Genomics Consortium"/>
            <person name="Kohler A."/>
            <person name="Kuo A."/>
            <person name="Nagy L.G."/>
            <person name="Floudas D."/>
            <person name="Copeland A."/>
            <person name="Barry K.W."/>
            <person name="Cichocki N."/>
            <person name="Veneault-Fourrey C."/>
            <person name="LaButti K."/>
            <person name="Lindquist E.A."/>
            <person name="Lipzen A."/>
            <person name="Lundell T."/>
            <person name="Morin E."/>
            <person name="Murat C."/>
            <person name="Riley R."/>
            <person name="Ohm R."/>
            <person name="Sun H."/>
            <person name="Tunlid A."/>
            <person name="Henrissat B."/>
            <person name="Grigoriev I.V."/>
            <person name="Hibbett D.S."/>
            <person name="Martin F."/>
        </authorList>
    </citation>
    <scope>NUCLEOTIDE SEQUENCE [LARGE SCALE GENOMIC DNA]</scope>
    <source>
        <strain evidence="2 3">Koide BX008</strain>
    </source>
</reference>
<protein>
    <submittedName>
        <fullName evidence="2">Uncharacterized protein</fullName>
    </submittedName>
</protein>
<evidence type="ECO:0000256" key="1">
    <source>
        <dbReference type="SAM" id="MobiDB-lite"/>
    </source>
</evidence>